<evidence type="ECO:0000313" key="2">
    <source>
        <dbReference type="Proteomes" id="UP000247746"/>
    </source>
</evidence>
<keyword evidence="2" id="KW-1185">Reference proteome</keyword>
<dbReference type="EMBL" id="QJSU01000003">
    <property type="protein sequence ID" value="PYE39755.1"/>
    <property type="molecule type" value="Genomic_DNA"/>
</dbReference>
<organism evidence="1 2">
    <name type="scientific">Psychrobacter fozii</name>
    <dbReference type="NCBI Taxonomy" id="198480"/>
    <lineage>
        <taxon>Bacteria</taxon>
        <taxon>Pseudomonadati</taxon>
        <taxon>Pseudomonadota</taxon>
        <taxon>Gammaproteobacteria</taxon>
        <taxon>Moraxellales</taxon>
        <taxon>Moraxellaceae</taxon>
        <taxon>Psychrobacter</taxon>
    </lineage>
</organism>
<name>A0A2V4VLK7_9GAMM</name>
<accession>A0A2V4VLK7</accession>
<comment type="caution">
    <text evidence="1">The sequence shown here is derived from an EMBL/GenBank/DDBJ whole genome shotgun (WGS) entry which is preliminary data.</text>
</comment>
<sequence length="69" mass="8221">MLSIYKNVAKHFKRYIYTAALFIALKNKRFNFTLMVEFLPLLTDNSNLILLTCDRRYYESYALTVVFEA</sequence>
<dbReference type="Proteomes" id="UP000247746">
    <property type="component" value="Unassembled WGS sequence"/>
</dbReference>
<proteinExistence type="predicted"/>
<gene>
    <name evidence="1" type="ORF">DFP82_103203</name>
</gene>
<protein>
    <submittedName>
        <fullName evidence="1">Uncharacterized protein</fullName>
    </submittedName>
</protein>
<reference evidence="1 2" key="1">
    <citation type="submission" date="2018-06" db="EMBL/GenBank/DDBJ databases">
        <title>Genomic Encyclopedia of Type Strains, Phase III (KMG-III): the genomes of soil and plant-associated and newly described type strains.</title>
        <authorList>
            <person name="Whitman W."/>
        </authorList>
    </citation>
    <scope>NUCLEOTIDE SEQUENCE [LARGE SCALE GENOMIC DNA]</scope>
    <source>
        <strain evidence="1 2">CECT 5889</strain>
    </source>
</reference>
<dbReference type="AlphaFoldDB" id="A0A2V4VLK7"/>
<evidence type="ECO:0000313" key="1">
    <source>
        <dbReference type="EMBL" id="PYE39755.1"/>
    </source>
</evidence>